<keyword evidence="1" id="KW-1133">Transmembrane helix</keyword>
<feature type="transmembrane region" description="Helical" evidence="1">
    <location>
        <begin position="203"/>
        <end position="222"/>
    </location>
</feature>
<name>A0ABU8YK92_9CYAN</name>
<dbReference type="Proteomes" id="UP001384579">
    <property type="component" value="Unassembled WGS sequence"/>
</dbReference>
<dbReference type="EMBL" id="JBBLXS010000075">
    <property type="protein sequence ID" value="MEK0184815.1"/>
    <property type="molecule type" value="Genomic_DNA"/>
</dbReference>
<gene>
    <name evidence="2" type="ORF">WMG39_08080</name>
</gene>
<accession>A0ABU8YK92</accession>
<evidence type="ECO:0000313" key="2">
    <source>
        <dbReference type="EMBL" id="MEK0184815.1"/>
    </source>
</evidence>
<organism evidence="2 3">
    <name type="scientific">Microcoleus anatoxicus PTRS2</name>
    <dbReference type="NCBI Taxonomy" id="2705321"/>
    <lineage>
        <taxon>Bacteria</taxon>
        <taxon>Bacillati</taxon>
        <taxon>Cyanobacteriota</taxon>
        <taxon>Cyanophyceae</taxon>
        <taxon>Oscillatoriophycideae</taxon>
        <taxon>Oscillatoriales</taxon>
        <taxon>Microcoleaceae</taxon>
        <taxon>Microcoleus</taxon>
        <taxon>Microcoleus anatoxicus</taxon>
    </lineage>
</organism>
<proteinExistence type="predicted"/>
<keyword evidence="3" id="KW-1185">Reference proteome</keyword>
<evidence type="ECO:0000313" key="3">
    <source>
        <dbReference type="Proteomes" id="UP001384579"/>
    </source>
</evidence>
<evidence type="ECO:0000256" key="1">
    <source>
        <dbReference type="SAM" id="Phobius"/>
    </source>
</evidence>
<dbReference type="RefSeq" id="WP_340541365.1">
    <property type="nucleotide sequence ID" value="NZ_JBBLXS010000075.1"/>
</dbReference>
<reference evidence="2 3" key="1">
    <citation type="journal article" date="2020" name="Harmful Algae">
        <title>Molecular and morphological characterization of a novel dihydroanatoxin-a producing Microcoleus species (cyanobacteria) from the Russian River, California, USA.</title>
        <authorList>
            <person name="Conklin K.Y."/>
            <person name="Stancheva R."/>
            <person name="Otten T.G."/>
            <person name="Fadness R."/>
            <person name="Boyer G.L."/>
            <person name="Read B."/>
            <person name="Zhang X."/>
            <person name="Sheath R.G."/>
        </authorList>
    </citation>
    <scope>NUCLEOTIDE SEQUENCE [LARGE SCALE GENOMIC DNA]</scope>
    <source>
        <strain evidence="2 3">PTRS2</strain>
    </source>
</reference>
<sequence>MQSGNSVIVLGEFGSSLDEVARAIEGELSGDFSIAKAIYKGSGKKFFQSIAHQFDIPTTCPKLNADGEEIGEKPMTLDELKEEIALNIPADALLLFPEAKRLTTGIRFWLEDLNCRICCFAVINPNRDIFLDMVEIELALPDDRTVRLAMESEARAIGLNLKESRFSELQSYAGRNVAAARKIIRQEKLGLTKDPNHNQYLDVFPLLMAIFCCVGIVRFIGLGTGNRSLYIVGGIAMMLGLSLKYLGRVSGPRRKVGQ</sequence>
<keyword evidence="1" id="KW-0812">Transmembrane</keyword>
<keyword evidence="1" id="KW-0472">Membrane</keyword>
<protein>
    <submittedName>
        <fullName evidence="2">Uncharacterized protein</fullName>
    </submittedName>
</protein>
<feature type="transmembrane region" description="Helical" evidence="1">
    <location>
        <begin position="228"/>
        <end position="246"/>
    </location>
</feature>
<comment type="caution">
    <text evidence="2">The sequence shown here is derived from an EMBL/GenBank/DDBJ whole genome shotgun (WGS) entry which is preliminary data.</text>
</comment>